<dbReference type="SUPFAM" id="SSF53597">
    <property type="entry name" value="Dihydrofolate reductase-like"/>
    <property type="match status" value="1"/>
</dbReference>
<evidence type="ECO:0000256" key="7">
    <source>
        <dbReference type="ARBA" id="ARBA00025067"/>
    </source>
</evidence>
<keyword evidence="4 8" id="KW-0554">One-carbon metabolism</keyword>
<comment type="caution">
    <text evidence="10">The sequence shown here is derived from an EMBL/GenBank/DDBJ whole genome shotgun (WGS) entry which is preliminary data.</text>
</comment>
<gene>
    <name evidence="10" type="ORF">HXN55_00055</name>
</gene>
<evidence type="ECO:0000313" key="11">
    <source>
        <dbReference type="Proteomes" id="UP000787419"/>
    </source>
</evidence>
<dbReference type="InterPro" id="IPR012259">
    <property type="entry name" value="DHFR"/>
</dbReference>
<dbReference type="AlphaFoldDB" id="A0A9D5WT16"/>
<dbReference type="EMBL" id="JABZTM010000001">
    <property type="protein sequence ID" value="MBF1445768.1"/>
    <property type="molecule type" value="Genomic_DNA"/>
</dbReference>
<evidence type="ECO:0000256" key="1">
    <source>
        <dbReference type="ARBA" id="ARBA00004903"/>
    </source>
</evidence>
<dbReference type="RefSeq" id="WP_278488590.1">
    <property type="nucleotide sequence ID" value="NZ_CAJZDG010000056.1"/>
</dbReference>
<dbReference type="GO" id="GO:0006730">
    <property type="term" value="P:one-carbon metabolic process"/>
    <property type="evidence" value="ECO:0007669"/>
    <property type="project" value="UniProtKB-KW"/>
</dbReference>
<dbReference type="CDD" id="cd00209">
    <property type="entry name" value="DHFR"/>
    <property type="match status" value="1"/>
</dbReference>
<evidence type="ECO:0000256" key="8">
    <source>
        <dbReference type="PIRNR" id="PIRNR000194"/>
    </source>
</evidence>
<dbReference type="PANTHER" id="PTHR48069">
    <property type="entry name" value="DIHYDROFOLATE REDUCTASE"/>
    <property type="match status" value="1"/>
</dbReference>
<evidence type="ECO:0000256" key="6">
    <source>
        <dbReference type="ARBA" id="ARBA00023002"/>
    </source>
</evidence>
<evidence type="ECO:0000256" key="4">
    <source>
        <dbReference type="ARBA" id="ARBA00022563"/>
    </source>
</evidence>
<keyword evidence="6 8" id="KW-0560">Oxidoreductase</keyword>
<dbReference type="InterPro" id="IPR024072">
    <property type="entry name" value="DHFR-like_dom_sf"/>
</dbReference>
<comment type="similarity">
    <text evidence="2 8">Belongs to the dihydrofolate reductase family.</text>
</comment>
<comment type="pathway">
    <text evidence="1 8">Cofactor biosynthesis; tetrahydrofolate biosynthesis; 5,6,7,8-tetrahydrofolate from 7,8-dihydrofolate: step 1/1.</text>
</comment>
<dbReference type="InterPro" id="IPR001796">
    <property type="entry name" value="DHFR_dom"/>
</dbReference>
<protein>
    <recommendedName>
        <fullName evidence="3 8">Dihydrofolate reductase</fullName>
        <ecNumber evidence="3 8">1.5.1.3</ecNumber>
    </recommendedName>
</protein>
<dbReference type="EC" id="1.5.1.3" evidence="3 8"/>
<dbReference type="Gene3D" id="3.40.430.10">
    <property type="entry name" value="Dihydrofolate Reductase, subunit A"/>
    <property type="match status" value="1"/>
</dbReference>
<evidence type="ECO:0000313" key="10">
    <source>
        <dbReference type="EMBL" id="MBF1445768.1"/>
    </source>
</evidence>
<dbReference type="GO" id="GO:0004146">
    <property type="term" value="F:dihydrofolate reductase activity"/>
    <property type="evidence" value="ECO:0007669"/>
    <property type="project" value="UniProtKB-EC"/>
</dbReference>
<dbReference type="Pfam" id="PF00186">
    <property type="entry name" value="DHFR_1"/>
    <property type="match status" value="1"/>
</dbReference>
<dbReference type="GO" id="GO:0046654">
    <property type="term" value="P:tetrahydrofolate biosynthetic process"/>
    <property type="evidence" value="ECO:0007669"/>
    <property type="project" value="InterPro"/>
</dbReference>
<dbReference type="GO" id="GO:0046452">
    <property type="term" value="P:dihydrofolate metabolic process"/>
    <property type="evidence" value="ECO:0007669"/>
    <property type="project" value="TreeGrafter"/>
</dbReference>
<comment type="function">
    <text evidence="7 8">Key enzyme in folate metabolism. Catalyzes an essential reaction for de novo glycine and purine synthesis, and for DNA precursor synthesis.</text>
</comment>
<evidence type="ECO:0000256" key="5">
    <source>
        <dbReference type="ARBA" id="ARBA00022857"/>
    </source>
</evidence>
<keyword evidence="5 8" id="KW-0521">NADP</keyword>
<comment type="catalytic activity">
    <reaction evidence="8">
        <text>(6S)-5,6,7,8-tetrahydrofolate + NADP(+) = 7,8-dihydrofolate + NADPH + H(+)</text>
        <dbReference type="Rhea" id="RHEA:15009"/>
        <dbReference type="ChEBI" id="CHEBI:15378"/>
        <dbReference type="ChEBI" id="CHEBI:57451"/>
        <dbReference type="ChEBI" id="CHEBI:57453"/>
        <dbReference type="ChEBI" id="CHEBI:57783"/>
        <dbReference type="ChEBI" id="CHEBI:58349"/>
        <dbReference type="EC" id="1.5.1.3"/>
    </reaction>
</comment>
<evidence type="ECO:0000256" key="3">
    <source>
        <dbReference type="ARBA" id="ARBA00012856"/>
    </source>
</evidence>
<accession>A0A9D5WT16</accession>
<name>A0A9D5WT16_9BACT</name>
<dbReference type="Proteomes" id="UP000787419">
    <property type="component" value="Unassembled WGS sequence"/>
</dbReference>
<evidence type="ECO:0000256" key="2">
    <source>
        <dbReference type="ARBA" id="ARBA00009539"/>
    </source>
</evidence>
<dbReference type="PANTHER" id="PTHR48069:SF3">
    <property type="entry name" value="DIHYDROFOLATE REDUCTASE"/>
    <property type="match status" value="1"/>
</dbReference>
<dbReference type="PRINTS" id="PR00070">
    <property type="entry name" value="DHFR"/>
</dbReference>
<feature type="domain" description="DHFR" evidence="9">
    <location>
        <begin position="2"/>
        <end position="160"/>
    </location>
</feature>
<dbReference type="GO" id="GO:0046655">
    <property type="term" value="P:folic acid metabolic process"/>
    <property type="evidence" value="ECO:0007669"/>
    <property type="project" value="TreeGrafter"/>
</dbReference>
<dbReference type="GO" id="GO:0050661">
    <property type="term" value="F:NADP binding"/>
    <property type="evidence" value="ECO:0007669"/>
    <property type="project" value="InterPro"/>
</dbReference>
<dbReference type="GO" id="GO:0005829">
    <property type="term" value="C:cytosol"/>
    <property type="evidence" value="ECO:0007669"/>
    <property type="project" value="TreeGrafter"/>
</dbReference>
<reference evidence="10" key="1">
    <citation type="submission" date="2020-04" db="EMBL/GenBank/DDBJ databases">
        <title>Deep metagenomics examines the oral microbiome during advanced dental caries in children, revealing novel taxa and co-occurrences with host molecules.</title>
        <authorList>
            <person name="Baker J.L."/>
            <person name="Morton J.T."/>
            <person name="Dinis M."/>
            <person name="Alvarez R."/>
            <person name="Tran N.C."/>
            <person name="Knight R."/>
            <person name="Edlund A."/>
        </authorList>
    </citation>
    <scope>NUCLEOTIDE SEQUENCE</scope>
    <source>
        <strain evidence="10">JCVI_32_bin.50</strain>
    </source>
</reference>
<organism evidence="10 11">
    <name type="scientific">Prevotella nigrescens</name>
    <dbReference type="NCBI Taxonomy" id="28133"/>
    <lineage>
        <taxon>Bacteria</taxon>
        <taxon>Pseudomonadati</taxon>
        <taxon>Bacteroidota</taxon>
        <taxon>Bacteroidia</taxon>
        <taxon>Bacteroidales</taxon>
        <taxon>Prevotellaceae</taxon>
        <taxon>Prevotella</taxon>
    </lineage>
</organism>
<proteinExistence type="inferred from homology"/>
<dbReference type="PROSITE" id="PS51330">
    <property type="entry name" value="DHFR_2"/>
    <property type="match status" value="1"/>
</dbReference>
<dbReference type="PIRSF" id="PIRSF000194">
    <property type="entry name" value="DHFR"/>
    <property type="match status" value="1"/>
</dbReference>
<sequence length="169" mass="19173">MKINIIAAVARNRAIGYNGDMVYFIKEDLRRFRQLTTGHTVIMGRRTFHSLPKGALPNRRNIVLSRTETNFPGCDVYTSLSEALKYIADNEEAFIIGGASLYKEGLAVANRLYLTEIDAVPPHADVFFPEYNDGTWQAETKEERPATADTPAYTYVDYVRRNRTDSNKT</sequence>
<evidence type="ECO:0000259" key="9">
    <source>
        <dbReference type="PROSITE" id="PS51330"/>
    </source>
</evidence>